<dbReference type="Pfam" id="PF13430">
    <property type="entry name" value="DUF4112"/>
    <property type="match status" value="1"/>
</dbReference>
<dbReference type="STRING" id="1317125.SAMN05444128_3619"/>
<proteinExistence type="predicted"/>
<accession>A0A1R3XTZ4</accession>
<keyword evidence="1" id="KW-0472">Membrane</keyword>
<keyword evidence="1" id="KW-0812">Transmembrane</keyword>
<keyword evidence="1" id="KW-1133">Transmembrane helix</keyword>
<evidence type="ECO:0000313" key="3">
    <source>
        <dbReference type="Proteomes" id="UP000187181"/>
    </source>
</evidence>
<dbReference type="OrthoDB" id="513552at2"/>
<dbReference type="PANTHER" id="PTHR35519">
    <property type="entry name" value="MEMBRANE PROTEINS"/>
    <property type="match status" value="1"/>
</dbReference>
<organism evidence="2 3">
    <name type="scientific">Pontibacter indicus</name>
    <dbReference type="NCBI Taxonomy" id="1317125"/>
    <lineage>
        <taxon>Bacteria</taxon>
        <taxon>Pseudomonadati</taxon>
        <taxon>Bacteroidota</taxon>
        <taxon>Cytophagia</taxon>
        <taxon>Cytophagales</taxon>
        <taxon>Hymenobacteraceae</taxon>
        <taxon>Pontibacter</taxon>
    </lineage>
</organism>
<name>A0A1R3XTZ4_9BACT</name>
<evidence type="ECO:0008006" key="4">
    <source>
        <dbReference type="Google" id="ProtNLM"/>
    </source>
</evidence>
<dbReference type="EMBL" id="FTPP01000004">
    <property type="protein sequence ID" value="SIT94522.1"/>
    <property type="molecule type" value="Genomic_DNA"/>
</dbReference>
<feature type="transmembrane region" description="Helical" evidence="1">
    <location>
        <begin position="131"/>
        <end position="151"/>
    </location>
</feature>
<dbReference type="RefSeq" id="WP_076671789.1">
    <property type="nucleotide sequence ID" value="NZ_FTPP01000004.1"/>
</dbReference>
<evidence type="ECO:0000313" key="2">
    <source>
        <dbReference type="EMBL" id="SIT94522.1"/>
    </source>
</evidence>
<reference evidence="3" key="1">
    <citation type="submission" date="2017-01" db="EMBL/GenBank/DDBJ databases">
        <authorList>
            <person name="Varghese N."/>
            <person name="Submissions S."/>
        </authorList>
    </citation>
    <scope>NUCLEOTIDE SEQUENCE [LARGE SCALE GENOMIC DNA]</scope>
    <source>
        <strain evidence="3">LP100</strain>
    </source>
</reference>
<evidence type="ECO:0000256" key="1">
    <source>
        <dbReference type="SAM" id="Phobius"/>
    </source>
</evidence>
<gene>
    <name evidence="2" type="ORF">SAMN05444128_3619</name>
</gene>
<feature type="transmembrane region" description="Helical" evidence="1">
    <location>
        <begin position="45"/>
        <end position="69"/>
    </location>
</feature>
<protein>
    <recommendedName>
        <fullName evidence="4">DUF4112 domain-containing protein</fullName>
    </recommendedName>
</protein>
<feature type="transmembrane region" description="Helical" evidence="1">
    <location>
        <begin position="81"/>
        <end position="105"/>
    </location>
</feature>
<dbReference type="Proteomes" id="UP000187181">
    <property type="component" value="Unassembled WGS sequence"/>
</dbReference>
<sequence length="165" mass="18641">METARTHYTRTPRTENLKWVDRVTHLMDNQFRLPGTNWRFGMDPILGLFPVVGDLASFSVSAMLILTMARYGASGKMVTLMLLNVALDTLFGSIPIIGNIFDFAFKANERNVRMLRAHYAEGKYQGSGKNIIIGVIIGIIVIGVLLIWALWELVTFAFQLVQSWF</sequence>
<keyword evidence="3" id="KW-1185">Reference proteome</keyword>
<dbReference type="InterPro" id="IPR025187">
    <property type="entry name" value="DUF4112"/>
</dbReference>
<dbReference type="AlphaFoldDB" id="A0A1R3XTZ4"/>
<dbReference type="PANTHER" id="PTHR35519:SF2">
    <property type="entry name" value="PH DOMAIN PROTEIN"/>
    <property type="match status" value="1"/>
</dbReference>